<dbReference type="PANTHER" id="PTHR36452:SF1">
    <property type="entry name" value="DUF2461 DOMAIN-CONTAINING PROTEIN"/>
    <property type="match status" value="1"/>
</dbReference>
<dbReference type="STRING" id="50990.A0A4Y7QJI8"/>
<feature type="compositionally biased region" description="Polar residues" evidence="1">
    <location>
        <begin position="1"/>
        <end position="11"/>
    </location>
</feature>
<gene>
    <name evidence="2" type="ORF">BD410DRAFT_811997</name>
</gene>
<dbReference type="NCBIfam" id="TIGR02453">
    <property type="entry name" value="TIGR02453 family protein"/>
    <property type="match status" value="1"/>
</dbReference>
<dbReference type="Pfam" id="PF09365">
    <property type="entry name" value="DUF2461"/>
    <property type="match status" value="1"/>
</dbReference>
<dbReference type="Proteomes" id="UP000294933">
    <property type="component" value="Unassembled WGS sequence"/>
</dbReference>
<proteinExistence type="predicted"/>
<dbReference type="AlphaFoldDB" id="A0A4Y7QJI8"/>
<evidence type="ECO:0000313" key="3">
    <source>
        <dbReference type="Proteomes" id="UP000294933"/>
    </source>
</evidence>
<dbReference type="VEuPathDB" id="FungiDB:BD410DRAFT_811997"/>
<feature type="compositionally biased region" description="Acidic residues" evidence="1">
    <location>
        <begin position="45"/>
        <end position="66"/>
    </location>
</feature>
<dbReference type="EMBL" id="ML170158">
    <property type="protein sequence ID" value="TDL27837.1"/>
    <property type="molecule type" value="Genomic_DNA"/>
</dbReference>
<evidence type="ECO:0000256" key="1">
    <source>
        <dbReference type="SAM" id="MobiDB-lite"/>
    </source>
</evidence>
<feature type="compositionally biased region" description="Acidic residues" evidence="1">
    <location>
        <begin position="109"/>
        <end position="120"/>
    </location>
</feature>
<accession>A0A4Y7QJI8</accession>
<feature type="compositionally biased region" description="Basic residues" evidence="1">
    <location>
        <begin position="83"/>
        <end position="106"/>
    </location>
</feature>
<dbReference type="InterPro" id="IPR012808">
    <property type="entry name" value="CHP02453"/>
</dbReference>
<dbReference type="OrthoDB" id="2537769at2759"/>
<keyword evidence="3" id="KW-1185">Reference proteome</keyword>
<dbReference type="PANTHER" id="PTHR36452">
    <property type="entry name" value="CHROMOSOME 12, WHOLE GENOME SHOTGUN SEQUENCE"/>
    <property type="match status" value="1"/>
</dbReference>
<feature type="region of interest" description="Disordered" evidence="1">
    <location>
        <begin position="1"/>
        <end position="120"/>
    </location>
</feature>
<name>A0A4Y7QJI8_9AGAM</name>
<sequence>MARATRSQTSPKNGKTVNAKKTGKGKKKEPVSDLEDSEPISSDDNASDAYEEPESVTEDHGEDDDVASIHSDALDDESDASPGKKRKRASPKKGTPKKKVSPKKRKTQDDEDEEVEEWEDGMEVVGTVVQAPTTGQVPPGRISKNTLKFLSHLKDPKCNDREWCALTSPPYQYQTLIPCQPVYRQAEKEWKAFIEVFTPILIEVDNEIPTLPPNDVVHRIYRDIRFSNDKTPYKTGFTASFSRGGRKGTFAHCAICSEIFTGLLSVTVCIVTPGGSYFAAGSWCPGRDAIQNIRTNIMRNPSRLREVISAPEFVKLFGEPKPHPKGERRNIFGFEDELKKAPKGVPKDHKDIDLLKCRTIAVSCRFADSEVLDPDFKEHLAKIARVVEPFVHCLNDMMTIQPANDDSGDDSDG</sequence>
<reference evidence="2 3" key="1">
    <citation type="submission" date="2018-06" db="EMBL/GenBank/DDBJ databases">
        <title>A transcriptomic atlas of mushroom development highlights an independent origin of complex multicellularity.</title>
        <authorList>
            <consortium name="DOE Joint Genome Institute"/>
            <person name="Krizsan K."/>
            <person name="Almasi E."/>
            <person name="Merenyi Z."/>
            <person name="Sahu N."/>
            <person name="Viragh M."/>
            <person name="Koszo T."/>
            <person name="Mondo S."/>
            <person name="Kiss B."/>
            <person name="Balint B."/>
            <person name="Kues U."/>
            <person name="Barry K."/>
            <person name="Hegedus J.C."/>
            <person name="Henrissat B."/>
            <person name="Johnson J."/>
            <person name="Lipzen A."/>
            <person name="Ohm R."/>
            <person name="Nagy I."/>
            <person name="Pangilinan J."/>
            <person name="Yan J."/>
            <person name="Xiong Y."/>
            <person name="Grigoriev I.V."/>
            <person name="Hibbett D.S."/>
            <person name="Nagy L.G."/>
        </authorList>
    </citation>
    <scope>NUCLEOTIDE SEQUENCE [LARGE SCALE GENOMIC DNA]</scope>
    <source>
        <strain evidence="2 3">SZMC22713</strain>
    </source>
</reference>
<organism evidence="2 3">
    <name type="scientific">Rickenella mellea</name>
    <dbReference type="NCBI Taxonomy" id="50990"/>
    <lineage>
        <taxon>Eukaryota</taxon>
        <taxon>Fungi</taxon>
        <taxon>Dikarya</taxon>
        <taxon>Basidiomycota</taxon>
        <taxon>Agaricomycotina</taxon>
        <taxon>Agaricomycetes</taxon>
        <taxon>Hymenochaetales</taxon>
        <taxon>Rickenellaceae</taxon>
        <taxon>Rickenella</taxon>
    </lineage>
</organism>
<protein>
    <submittedName>
        <fullName evidence="2">Uncharacterized protein</fullName>
    </submittedName>
</protein>
<evidence type="ECO:0000313" key="2">
    <source>
        <dbReference type="EMBL" id="TDL27837.1"/>
    </source>
</evidence>